<dbReference type="InterPro" id="IPR013892">
    <property type="entry name" value="Cyt_c_biogenesis_Cmc1-like"/>
</dbReference>
<keyword evidence="6" id="KW-1185">Reference proteome</keyword>
<evidence type="ECO:0000256" key="1">
    <source>
        <dbReference type="ARBA" id="ARBA00007347"/>
    </source>
</evidence>
<dbReference type="FunCoup" id="G3AV76">
    <property type="interactions" value="82"/>
</dbReference>
<accession>G3AV76</accession>
<dbReference type="HOGENOM" id="CLU_169286_3_1_1"/>
<dbReference type="AlphaFoldDB" id="G3AV76"/>
<dbReference type="EMBL" id="GL996506">
    <property type="protein sequence ID" value="EGW29880.1"/>
    <property type="molecule type" value="Genomic_DNA"/>
</dbReference>
<evidence type="ECO:0000256" key="3">
    <source>
        <dbReference type="RuleBase" id="RU364104"/>
    </source>
</evidence>
<dbReference type="OMA" id="GMCNFEK"/>
<dbReference type="InParanoid" id="G3AV76"/>
<keyword evidence="3" id="KW-0999">Mitochondrion inner membrane</keyword>
<keyword evidence="3" id="KW-0143">Chaperone</keyword>
<comment type="function">
    <text evidence="3">Required for mitochondrial cytochrome c oxidase (COX) assembly and respiration.</text>
</comment>
<name>G3AV76_SPAPN</name>
<dbReference type="GeneID" id="18872114"/>
<evidence type="ECO:0000256" key="4">
    <source>
        <dbReference type="SAM" id="Coils"/>
    </source>
</evidence>
<evidence type="ECO:0000313" key="6">
    <source>
        <dbReference type="Proteomes" id="UP000000709"/>
    </source>
</evidence>
<feature type="coiled-coil region" evidence="4">
    <location>
        <begin position="52"/>
        <end position="79"/>
    </location>
</feature>
<protein>
    <recommendedName>
        <fullName evidence="3">COX assembly mitochondrial protein</fullName>
    </recommendedName>
</protein>
<proteinExistence type="inferred from homology"/>
<comment type="similarity">
    <text evidence="1 3">Belongs to the CMC family.</text>
</comment>
<sequence length="100" mass="12180">MHPQLDKNRFDTCEKLMDALEKCHQQEYLKQILGMCNYEKDQLANCLHYTRVEDSKDRIRQAREKQKLFEEKRRKAREEEYGKDGYLQKVIDAELQKKQN</sequence>
<dbReference type="KEGG" id="spaa:SPAPADRAFT_57388"/>
<dbReference type="OrthoDB" id="204949at2759"/>
<gene>
    <name evidence="5" type="ORF">SPAPADRAFT_57388</name>
</gene>
<evidence type="ECO:0000256" key="2">
    <source>
        <dbReference type="ARBA" id="ARBA00023157"/>
    </source>
</evidence>
<comment type="subcellular location">
    <subcellularLocation>
        <location evidence="3">Mitochondrion inner membrane</location>
    </subcellularLocation>
</comment>
<dbReference type="RefSeq" id="XP_007377646.1">
    <property type="nucleotide sequence ID" value="XM_007377584.1"/>
</dbReference>
<keyword evidence="4" id="KW-0175">Coiled coil</keyword>
<keyword evidence="3" id="KW-0472">Membrane</keyword>
<dbReference type="GO" id="GO:0005743">
    <property type="term" value="C:mitochondrial inner membrane"/>
    <property type="evidence" value="ECO:0007669"/>
    <property type="project" value="UniProtKB-SubCell"/>
</dbReference>
<organism evidence="6">
    <name type="scientific">Spathaspora passalidarum (strain NRRL Y-27907 / 11-Y1)</name>
    <dbReference type="NCBI Taxonomy" id="619300"/>
    <lineage>
        <taxon>Eukaryota</taxon>
        <taxon>Fungi</taxon>
        <taxon>Dikarya</taxon>
        <taxon>Ascomycota</taxon>
        <taxon>Saccharomycotina</taxon>
        <taxon>Pichiomycetes</taxon>
        <taxon>Debaryomycetaceae</taxon>
        <taxon>Spathaspora</taxon>
    </lineage>
</organism>
<dbReference type="Proteomes" id="UP000000709">
    <property type="component" value="Unassembled WGS sequence"/>
</dbReference>
<keyword evidence="3" id="KW-0496">Mitochondrion</keyword>
<dbReference type="eggNOG" id="KOG4148">
    <property type="taxonomic scope" value="Eukaryota"/>
</dbReference>
<dbReference type="Pfam" id="PF08583">
    <property type="entry name" value="Cmc1"/>
    <property type="match status" value="1"/>
</dbReference>
<keyword evidence="2" id="KW-1015">Disulfide bond</keyword>
<dbReference type="GO" id="GO:0005758">
    <property type="term" value="C:mitochondrial intermembrane space"/>
    <property type="evidence" value="ECO:0007669"/>
    <property type="project" value="EnsemblFungi"/>
</dbReference>
<reference evidence="5 6" key="1">
    <citation type="journal article" date="2011" name="Proc. Natl. Acad. Sci. U.S.A.">
        <title>Comparative genomics of xylose-fermenting fungi for enhanced biofuel production.</title>
        <authorList>
            <person name="Wohlbach D.J."/>
            <person name="Kuo A."/>
            <person name="Sato T.K."/>
            <person name="Potts K.M."/>
            <person name="Salamov A.A."/>
            <person name="LaButti K.M."/>
            <person name="Sun H."/>
            <person name="Clum A."/>
            <person name="Pangilinan J.L."/>
            <person name="Lindquist E.A."/>
            <person name="Lucas S."/>
            <person name="Lapidus A."/>
            <person name="Jin M."/>
            <person name="Gunawan C."/>
            <person name="Balan V."/>
            <person name="Dale B.E."/>
            <person name="Jeffries T.W."/>
            <person name="Zinkel R."/>
            <person name="Barry K.W."/>
            <person name="Grigoriev I.V."/>
            <person name="Gasch A.P."/>
        </authorList>
    </citation>
    <scope>NUCLEOTIDE SEQUENCE [LARGE SCALE GENOMIC DNA]</scope>
    <source>
        <strain evidence="6">NRRL Y-27907 / 11-Y1</strain>
    </source>
</reference>
<evidence type="ECO:0000313" key="5">
    <source>
        <dbReference type="EMBL" id="EGW29880.1"/>
    </source>
</evidence>
<dbReference type="GO" id="GO:0033617">
    <property type="term" value="P:mitochondrial respiratory chain complex IV assembly"/>
    <property type="evidence" value="ECO:0007669"/>
    <property type="project" value="EnsemblFungi"/>
</dbReference>